<dbReference type="PANTHER" id="PTHR43695:SF1">
    <property type="entry name" value="RHAMNOGALACTURONAN ACETYLESTERASE"/>
    <property type="match status" value="1"/>
</dbReference>
<dbReference type="Gene3D" id="3.40.50.1110">
    <property type="entry name" value="SGNH hydrolase"/>
    <property type="match status" value="1"/>
</dbReference>
<dbReference type="InterPro" id="IPR013830">
    <property type="entry name" value="SGNH_hydro"/>
</dbReference>
<dbReference type="RefSeq" id="WP_347782717.1">
    <property type="nucleotide sequence ID" value="NZ_JBBMFV010000004.1"/>
</dbReference>
<sequence>MKILLAGDSTVAACPSYEYPMSGWGAHLAPGTYWWAAVHNYAKGGATTESFREEGLWYQLINQTVQGDVVLIQFGHNDQKREHLAARTGYRDNLRRMVAEVRSKGGIPILCTSVERRHWLDGTLEATLGDYPAVVRELAEELGLDVIDLNEWTRGLYEELGEEGSKGLFCHFAPGEHAHWAGGLEDNTHFHEKGAQRIAAFVAEQLEALGYGLSATLTAGALNAEARA</sequence>
<keyword evidence="5" id="KW-1185">Reference proteome</keyword>
<name>A0ABV0GV55_PAENI</name>
<dbReference type="EMBL" id="JBBMFV010000004">
    <property type="protein sequence ID" value="MEO3941911.1"/>
    <property type="molecule type" value="Genomic_DNA"/>
</dbReference>
<gene>
    <name evidence="4" type="ORF">V3C41_12600</name>
</gene>
<accession>A0ABV0GV55</accession>
<evidence type="ECO:0000256" key="2">
    <source>
        <dbReference type="ARBA" id="ARBA00022801"/>
    </source>
</evidence>
<reference evidence="4 5" key="1">
    <citation type="journal article" date="2024" name="Appl. Microbiol. Biotechnol.">
        <title>Biosynthetic gene clusters with biotechnological applications in novel Antarctic isolates from Actinomycetota.</title>
        <authorList>
            <person name="Bruna P."/>
            <person name="Nunez-Montero K."/>
            <person name="Contreras M.J."/>
            <person name="Leal K."/>
            <person name="Garcia M."/>
            <person name="Abanto M."/>
            <person name="Barrientos L."/>
        </authorList>
    </citation>
    <scope>NUCLEOTIDE SEQUENCE [LARGE SCALE GENOMIC DNA]</scope>
    <source>
        <strain evidence="4 5">Se16.17</strain>
    </source>
</reference>
<dbReference type="Proteomes" id="UP001448614">
    <property type="component" value="Unassembled WGS sequence"/>
</dbReference>
<evidence type="ECO:0000313" key="4">
    <source>
        <dbReference type="EMBL" id="MEO3941911.1"/>
    </source>
</evidence>
<comment type="caution">
    <text evidence="4">The sequence shown here is derived from an EMBL/GenBank/DDBJ whole genome shotgun (WGS) entry which is preliminary data.</text>
</comment>
<dbReference type="SUPFAM" id="SSF52266">
    <property type="entry name" value="SGNH hydrolase"/>
    <property type="match status" value="1"/>
</dbReference>
<evidence type="ECO:0000313" key="5">
    <source>
        <dbReference type="Proteomes" id="UP001448614"/>
    </source>
</evidence>
<feature type="domain" description="SGNH hydrolase-type esterase" evidence="3">
    <location>
        <begin position="6"/>
        <end position="196"/>
    </location>
</feature>
<organism evidence="4 5">
    <name type="scientific">Paenarthrobacter nicotinovorans</name>
    <name type="common">Arthrobacter nicotinovorans</name>
    <dbReference type="NCBI Taxonomy" id="29320"/>
    <lineage>
        <taxon>Bacteria</taxon>
        <taxon>Bacillati</taxon>
        <taxon>Actinomycetota</taxon>
        <taxon>Actinomycetes</taxon>
        <taxon>Micrococcales</taxon>
        <taxon>Micrococcaceae</taxon>
        <taxon>Paenarthrobacter</taxon>
    </lineage>
</organism>
<evidence type="ECO:0000259" key="3">
    <source>
        <dbReference type="Pfam" id="PF13472"/>
    </source>
</evidence>
<dbReference type="InterPro" id="IPR037459">
    <property type="entry name" value="RhgT-like"/>
</dbReference>
<protein>
    <submittedName>
        <fullName evidence="4">Rhamnogalacturonan acetylesterase</fullName>
    </submittedName>
</protein>
<dbReference type="Pfam" id="PF13472">
    <property type="entry name" value="Lipase_GDSL_2"/>
    <property type="match status" value="1"/>
</dbReference>
<proteinExistence type="inferred from homology"/>
<dbReference type="CDD" id="cd01821">
    <property type="entry name" value="Rhamnogalacturan_acetylesterase_like"/>
    <property type="match status" value="1"/>
</dbReference>
<comment type="similarity">
    <text evidence="1">Belongs to the 'GDSL' lipolytic enzyme family.</text>
</comment>
<keyword evidence="2" id="KW-0378">Hydrolase</keyword>
<dbReference type="PANTHER" id="PTHR43695">
    <property type="entry name" value="PUTATIVE (AFU_ORTHOLOGUE AFUA_2G17250)-RELATED"/>
    <property type="match status" value="1"/>
</dbReference>
<evidence type="ECO:0000256" key="1">
    <source>
        <dbReference type="ARBA" id="ARBA00008668"/>
    </source>
</evidence>
<dbReference type="InterPro" id="IPR036514">
    <property type="entry name" value="SGNH_hydro_sf"/>
</dbReference>